<keyword evidence="2" id="KW-1185">Reference proteome</keyword>
<dbReference type="EMBL" id="QNUL01000052">
    <property type="protein sequence ID" value="REA55032.1"/>
    <property type="molecule type" value="Genomic_DNA"/>
</dbReference>
<dbReference type="AlphaFoldDB" id="A0A3D8Y243"/>
<reference evidence="1 2" key="1">
    <citation type="submission" date="2018-07" db="EMBL/GenBank/DDBJ databases">
        <title>Dyadobacter roseus sp. nov., isolated from rose rhizosphere soil.</title>
        <authorList>
            <person name="Chen L."/>
        </authorList>
    </citation>
    <scope>NUCLEOTIDE SEQUENCE [LARGE SCALE GENOMIC DNA]</scope>
    <source>
        <strain evidence="1 2">RS19</strain>
    </source>
</reference>
<name>A0A3D8Y243_9BACT</name>
<proteinExistence type="predicted"/>
<comment type="caution">
    <text evidence="1">The sequence shown here is derived from an EMBL/GenBank/DDBJ whole genome shotgun (WGS) entry which is preliminary data.</text>
</comment>
<evidence type="ECO:0000313" key="1">
    <source>
        <dbReference type="EMBL" id="REA55032.1"/>
    </source>
</evidence>
<protein>
    <submittedName>
        <fullName evidence="1">Uncharacterized protein</fullName>
    </submittedName>
</protein>
<organism evidence="1 2">
    <name type="scientific">Dyadobacter luteus</name>
    <dbReference type="NCBI Taxonomy" id="2259619"/>
    <lineage>
        <taxon>Bacteria</taxon>
        <taxon>Pseudomonadati</taxon>
        <taxon>Bacteroidota</taxon>
        <taxon>Cytophagia</taxon>
        <taxon>Cytophagales</taxon>
        <taxon>Spirosomataceae</taxon>
        <taxon>Dyadobacter</taxon>
    </lineage>
</organism>
<dbReference type="Proteomes" id="UP000256373">
    <property type="component" value="Unassembled WGS sequence"/>
</dbReference>
<gene>
    <name evidence="1" type="ORF">DSL64_28630</name>
</gene>
<evidence type="ECO:0000313" key="2">
    <source>
        <dbReference type="Proteomes" id="UP000256373"/>
    </source>
</evidence>
<accession>A0A3D8Y243</accession>
<sequence length="94" mass="11293">MQDEKIIRQEAKQFFDWHIRGSGHHEPIKQFHEIKSRLYDFYSDEFKSVFLDEIQICITDQLLEHRKKAHDGQPNPDCQYEISSENCCFTSDKN</sequence>